<keyword evidence="5" id="KW-0378">Hydrolase</keyword>
<name>A0A380C1V6_9GAMM</name>
<dbReference type="PRINTS" id="PR00332">
    <property type="entry name" value="HISTRIAD"/>
</dbReference>
<dbReference type="PROSITE" id="PS51084">
    <property type="entry name" value="HIT_2"/>
    <property type="match status" value="1"/>
</dbReference>
<dbReference type="AlphaFoldDB" id="A0A380C1V6"/>
<dbReference type="SUPFAM" id="SSF54197">
    <property type="entry name" value="HIT-like"/>
    <property type="match status" value="1"/>
</dbReference>
<dbReference type="EMBL" id="AP024613">
    <property type="protein sequence ID" value="BCV44787.1"/>
    <property type="molecule type" value="Genomic_DNA"/>
</dbReference>
<evidence type="ECO:0000256" key="1">
    <source>
        <dbReference type="PIRSR" id="PIRSR601310-1"/>
    </source>
</evidence>
<dbReference type="Gene3D" id="3.30.428.10">
    <property type="entry name" value="HIT-like"/>
    <property type="match status" value="1"/>
</dbReference>
<dbReference type="InterPro" id="IPR011146">
    <property type="entry name" value="HIT-like"/>
</dbReference>
<evidence type="ECO:0000313" key="7">
    <source>
        <dbReference type="Proteomes" id="UP000254069"/>
    </source>
</evidence>
<sequence length="141" mass="15457">MDLNYDNNNIFARILRGELPCIKLYEDEHTLSFMDIMPQTKGHLLVLPKEPAVTLYQLSDEAAAACMRTVKLMGKAVEKAMGIPGSTVFQHNGSAAGQSVPHVHFHVLPGPLKGLMEHAAHQGDMDELHTIADRIRACIGS</sequence>
<reference evidence="5" key="2">
    <citation type="submission" date="2021-05" db="EMBL/GenBank/DDBJ databases">
        <title>Molecular characterization for Shewanella algae harboring chromosomal blaOXA-55-like strains isolated from clinical and environment sample.</title>
        <authorList>
            <person name="Ohama Y."/>
            <person name="Aoki K."/>
            <person name="Harada S."/>
            <person name="Moriya K."/>
            <person name="Ishii Y."/>
            <person name="Tateda K."/>
        </authorList>
    </citation>
    <scope>NUCLEOTIDE SEQUENCE</scope>
    <source>
        <strain evidence="5">TUM17379</strain>
    </source>
</reference>
<evidence type="ECO:0000256" key="2">
    <source>
        <dbReference type="PIRSR" id="PIRSR601310-3"/>
    </source>
</evidence>
<dbReference type="GO" id="GO:0016787">
    <property type="term" value="F:hydrolase activity"/>
    <property type="evidence" value="ECO:0007669"/>
    <property type="project" value="UniProtKB-KW"/>
</dbReference>
<dbReference type="InterPro" id="IPR036265">
    <property type="entry name" value="HIT-like_sf"/>
</dbReference>
<dbReference type="Proteomes" id="UP000254069">
    <property type="component" value="Unassembled WGS sequence"/>
</dbReference>
<dbReference type="PANTHER" id="PTHR46648">
    <property type="entry name" value="HIT FAMILY PROTEIN 1"/>
    <property type="match status" value="1"/>
</dbReference>
<dbReference type="EMBL" id="UGYO01000002">
    <property type="protein sequence ID" value="SUJ10285.1"/>
    <property type="molecule type" value="Genomic_DNA"/>
</dbReference>
<dbReference type="InterPro" id="IPR001310">
    <property type="entry name" value="Histidine_triad_HIT"/>
</dbReference>
<feature type="domain" description="HIT" evidence="4">
    <location>
        <begin position="10"/>
        <end position="118"/>
    </location>
</feature>
<evidence type="ECO:0000256" key="3">
    <source>
        <dbReference type="PROSITE-ProRule" id="PRU00464"/>
    </source>
</evidence>
<reference evidence="6 7" key="1">
    <citation type="submission" date="2018-06" db="EMBL/GenBank/DDBJ databases">
        <authorList>
            <consortium name="Pathogen Informatics"/>
            <person name="Doyle S."/>
        </authorList>
    </citation>
    <scope>NUCLEOTIDE SEQUENCE [LARGE SCALE GENOMIC DNA]</scope>
    <source>
        <strain evidence="6 7">NCTC10738</strain>
    </source>
</reference>
<dbReference type="PANTHER" id="PTHR46648:SF1">
    <property type="entry name" value="ADENOSINE 5'-MONOPHOSPHORAMIDASE HNT1"/>
    <property type="match status" value="1"/>
</dbReference>
<organism evidence="6 7">
    <name type="scientific">Shewanella algae</name>
    <dbReference type="NCBI Taxonomy" id="38313"/>
    <lineage>
        <taxon>Bacteria</taxon>
        <taxon>Pseudomonadati</taxon>
        <taxon>Pseudomonadota</taxon>
        <taxon>Gammaproteobacteria</taxon>
        <taxon>Alteromonadales</taxon>
        <taxon>Shewanellaceae</taxon>
        <taxon>Shewanella</taxon>
    </lineage>
</organism>
<accession>A0A380C1V6</accession>
<evidence type="ECO:0000259" key="4">
    <source>
        <dbReference type="PROSITE" id="PS51084"/>
    </source>
</evidence>
<dbReference type="GO" id="GO:0009117">
    <property type="term" value="P:nucleotide metabolic process"/>
    <property type="evidence" value="ECO:0007669"/>
    <property type="project" value="TreeGrafter"/>
</dbReference>
<protein>
    <submittedName>
        <fullName evidence="5">Hydrolase</fullName>
    </submittedName>
    <submittedName>
        <fullName evidence="6">Purine nucleoside phosphoramidase</fullName>
    </submittedName>
</protein>
<dbReference type="RefSeq" id="WP_174539799.1">
    <property type="nucleotide sequence ID" value="NZ_AP024613.1"/>
</dbReference>
<dbReference type="Proteomes" id="UP000825078">
    <property type="component" value="Chromosome"/>
</dbReference>
<dbReference type="InterPro" id="IPR039384">
    <property type="entry name" value="HINT"/>
</dbReference>
<proteinExistence type="predicted"/>
<keyword evidence="7" id="KW-1185">Reference proteome</keyword>
<evidence type="ECO:0000313" key="5">
    <source>
        <dbReference type="EMBL" id="BCV44787.1"/>
    </source>
</evidence>
<evidence type="ECO:0000313" key="6">
    <source>
        <dbReference type="EMBL" id="SUJ10285.1"/>
    </source>
</evidence>
<dbReference type="Pfam" id="PF01230">
    <property type="entry name" value="HIT"/>
    <property type="match status" value="1"/>
</dbReference>
<dbReference type="GeneID" id="93808850"/>
<feature type="active site" description="Tele-AMP-histidine intermediate" evidence="1">
    <location>
        <position position="104"/>
    </location>
</feature>
<gene>
    <name evidence="6" type="primary">hit</name>
    <name evidence="6" type="ORF">NCTC10738_04269</name>
    <name evidence="5" type="ORF">TUM17379_18050</name>
</gene>
<dbReference type="CDD" id="cd01277">
    <property type="entry name" value="HINT_subgroup"/>
    <property type="match status" value="1"/>
</dbReference>
<feature type="short sequence motif" description="Histidine triad motif" evidence="2 3">
    <location>
        <begin position="102"/>
        <end position="106"/>
    </location>
</feature>